<reference evidence="10" key="1">
    <citation type="submission" date="2020-07" db="EMBL/GenBank/DDBJ databases">
        <authorList>
            <person name="Lin J."/>
        </authorList>
    </citation>
    <scope>NUCLEOTIDE SEQUENCE</scope>
</reference>
<dbReference type="Pfam" id="PF14543">
    <property type="entry name" value="TAXi_N"/>
    <property type="match status" value="1"/>
</dbReference>
<proteinExistence type="inferred from homology"/>
<keyword evidence="3" id="KW-0064">Aspartyl protease</keyword>
<evidence type="ECO:0000259" key="9">
    <source>
        <dbReference type="PROSITE" id="PS51767"/>
    </source>
</evidence>
<feature type="disulfide bond" evidence="7">
    <location>
        <begin position="368"/>
        <end position="420"/>
    </location>
</feature>
<feature type="active site" evidence="6">
    <location>
        <position position="115"/>
    </location>
</feature>
<organism evidence="10">
    <name type="scientific">Ananas comosus var. bracteatus</name>
    <name type="common">red pineapple</name>
    <dbReference type="NCBI Taxonomy" id="296719"/>
    <lineage>
        <taxon>Eukaryota</taxon>
        <taxon>Viridiplantae</taxon>
        <taxon>Streptophyta</taxon>
        <taxon>Embryophyta</taxon>
        <taxon>Tracheophyta</taxon>
        <taxon>Spermatophyta</taxon>
        <taxon>Magnoliopsida</taxon>
        <taxon>Liliopsida</taxon>
        <taxon>Poales</taxon>
        <taxon>Bromeliaceae</taxon>
        <taxon>Bromelioideae</taxon>
        <taxon>Ananas</taxon>
    </lineage>
</organism>
<dbReference type="CDD" id="cd05476">
    <property type="entry name" value="pepsin_A_like_plant"/>
    <property type="match status" value="1"/>
</dbReference>
<dbReference type="InterPro" id="IPR033121">
    <property type="entry name" value="PEPTIDASE_A1"/>
</dbReference>
<keyword evidence="2" id="KW-0645">Protease</keyword>
<feature type="active site" evidence="6">
    <location>
        <position position="331"/>
    </location>
</feature>
<dbReference type="EMBL" id="LR862143">
    <property type="protein sequence ID" value="CAD1823292.1"/>
    <property type="molecule type" value="Genomic_DNA"/>
</dbReference>
<evidence type="ECO:0000256" key="7">
    <source>
        <dbReference type="PIRSR" id="PIRSR601461-2"/>
    </source>
</evidence>
<dbReference type="FunFam" id="2.40.70.10:FF:000028">
    <property type="entry name" value="Eukaryotic aspartyl protease family protein"/>
    <property type="match status" value="1"/>
</dbReference>
<dbReference type="PROSITE" id="PS51767">
    <property type="entry name" value="PEPTIDASE_A1"/>
    <property type="match status" value="1"/>
</dbReference>
<keyword evidence="7" id="KW-1015">Disulfide bond</keyword>
<dbReference type="InterPro" id="IPR032799">
    <property type="entry name" value="TAXi_C"/>
</dbReference>
<dbReference type="InterPro" id="IPR001461">
    <property type="entry name" value="Aspartic_peptidase_A1"/>
</dbReference>
<protein>
    <recommendedName>
        <fullName evidence="9">Peptidase A1 domain-containing protein</fullName>
    </recommendedName>
</protein>
<dbReference type="InterPro" id="IPR032861">
    <property type="entry name" value="TAXi_N"/>
</dbReference>
<evidence type="ECO:0000256" key="6">
    <source>
        <dbReference type="PIRSR" id="PIRSR601461-1"/>
    </source>
</evidence>
<evidence type="ECO:0000313" key="10">
    <source>
        <dbReference type="EMBL" id="CAD1823292.1"/>
    </source>
</evidence>
<evidence type="ECO:0000256" key="3">
    <source>
        <dbReference type="ARBA" id="ARBA00022750"/>
    </source>
</evidence>
<dbReference type="SUPFAM" id="SSF50630">
    <property type="entry name" value="Acid proteases"/>
    <property type="match status" value="1"/>
</dbReference>
<comment type="similarity">
    <text evidence="1">Belongs to the peptidase A1 family.</text>
</comment>
<dbReference type="GO" id="GO:0006508">
    <property type="term" value="P:proteolysis"/>
    <property type="evidence" value="ECO:0007669"/>
    <property type="project" value="UniProtKB-KW"/>
</dbReference>
<feature type="domain" description="Peptidase A1" evidence="9">
    <location>
        <begin position="97"/>
        <end position="461"/>
    </location>
</feature>
<gene>
    <name evidence="10" type="ORF">CB5_LOCUS6503</name>
</gene>
<evidence type="ECO:0000256" key="5">
    <source>
        <dbReference type="ARBA" id="ARBA00023180"/>
    </source>
</evidence>
<dbReference type="InterPro" id="IPR021109">
    <property type="entry name" value="Peptidase_aspartic_dom_sf"/>
</dbReference>
<evidence type="ECO:0000256" key="2">
    <source>
        <dbReference type="ARBA" id="ARBA00022670"/>
    </source>
</evidence>
<keyword evidence="5" id="KW-0325">Glycoprotein</keyword>
<dbReference type="InterPro" id="IPR034161">
    <property type="entry name" value="Pepsin-like_plant"/>
</dbReference>
<keyword evidence="4" id="KW-0378">Hydrolase</keyword>
<dbReference type="PANTHER" id="PTHR13683:SF768">
    <property type="entry name" value="EUKARYOTIC ASPARTYL PROTEASE FAMILY PROTEIN"/>
    <property type="match status" value="1"/>
</dbReference>
<sequence length="518" mass="56189">MALKRPSSLLSPIIFFFLVSHLCNFDTRASATGVLKVQHKFVGRNRTILDLRATTAGAAAASSPPPTSPSAASASRPTQGARLIHYLPFFSALVRLYYTQIGIGTPSNSYYVQVDTGSDILWVNCISCDRCPKKSDLGIKLTLYDPKRSESGSLVSCKESFCASTYGGELPGCLANIPCQYSVMYGDGSSTTGFFVTDNVQYDQITGDHETKQVNASVTFGCGARQSGDLGSSSEALDGILGFGQSNSSMISQLASSGKVSKVFAHCLDSIHGGGIFAIGHVVQPKVKTTPLVPNQPHYNVHLKAIEVGGAILQLPTDLFETGARKGTIIDSGTTLSYLPEEAYKPLMSAVFANHQDLSFQTIQDFLCFQYAGSVDDGFPAVVFHFENSLSLNVYPHDYLFKMRDANGLGQCWNEDNVYCIGFQNGGLQSKDGKDMFLLGDLVLSNKLVLYDLENEVIGWTEYNCSSSIKIRDDKTGAVYTVDAHILSSAQRLEFGIKILLFFADSIYQLFSSLISLQ</sequence>
<feature type="signal peptide" evidence="8">
    <location>
        <begin position="1"/>
        <end position="31"/>
    </location>
</feature>
<feature type="chain" id="PRO_5028473092" description="Peptidase A1 domain-containing protein" evidence="8">
    <location>
        <begin position="32"/>
        <end position="518"/>
    </location>
</feature>
<dbReference type="AlphaFoldDB" id="A0A6V7NXE1"/>
<dbReference type="PANTHER" id="PTHR13683">
    <property type="entry name" value="ASPARTYL PROTEASES"/>
    <property type="match status" value="1"/>
</dbReference>
<dbReference type="GO" id="GO:0004190">
    <property type="term" value="F:aspartic-type endopeptidase activity"/>
    <property type="evidence" value="ECO:0007669"/>
    <property type="project" value="UniProtKB-KW"/>
</dbReference>
<dbReference type="FunFam" id="2.40.70.10:FF:000056">
    <property type="entry name" value="Eukaryotic aspartyl protease family protein"/>
    <property type="match status" value="1"/>
</dbReference>
<accession>A0A6V7NXE1</accession>
<keyword evidence="8" id="KW-0732">Signal</keyword>
<evidence type="ECO:0000256" key="1">
    <source>
        <dbReference type="ARBA" id="ARBA00007447"/>
    </source>
</evidence>
<evidence type="ECO:0000256" key="4">
    <source>
        <dbReference type="ARBA" id="ARBA00022801"/>
    </source>
</evidence>
<name>A0A6V7NXE1_ANACO</name>
<evidence type="ECO:0000256" key="8">
    <source>
        <dbReference type="SAM" id="SignalP"/>
    </source>
</evidence>
<dbReference type="PRINTS" id="PR00792">
    <property type="entry name" value="PEPSIN"/>
</dbReference>
<dbReference type="Gene3D" id="2.40.70.10">
    <property type="entry name" value="Acid Proteases"/>
    <property type="match status" value="2"/>
</dbReference>
<dbReference type="Pfam" id="PF14541">
    <property type="entry name" value="TAXi_C"/>
    <property type="match status" value="1"/>
</dbReference>